<name>D8RZU0_SELML</name>
<dbReference type="Gramene" id="EFJ22211">
    <property type="protein sequence ID" value="EFJ22211"/>
    <property type="gene ID" value="SELMODRAFT_416600"/>
</dbReference>
<proteinExistence type="predicted"/>
<evidence type="ECO:0000313" key="2">
    <source>
        <dbReference type="EMBL" id="EFJ22211.1"/>
    </source>
</evidence>
<dbReference type="Proteomes" id="UP000001514">
    <property type="component" value="Unassembled WGS sequence"/>
</dbReference>
<protein>
    <submittedName>
        <fullName evidence="2">Uncharacterized protein</fullName>
    </submittedName>
</protein>
<dbReference type="InParanoid" id="D8RZU0"/>
<organism evidence="3">
    <name type="scientific">Selaginella moellendorffii</name>
    <name type="common">Spikemoss</name>
    <dbReference type="NCBI Taxonomy" id="88036"/>
    <lineage>
        <taxon>Eukaryota</taxon>
        <taxon>Viridiplantae</taxon>
        <taxon>Streptophyta</taxon>
        <taxon>Embryophyta</taxon>
        <taxon>Tracheophyta</taxon>
        <taxon>Lycopodiopsida</taxon>
        <taxon>Selaginellales</taxon>
        <taxon>Selaginellaceae</taxon>
        <taxon>Selaginella</taxon>
    </lineage>
</organism>
<gene>
    <name evidence="2" type="ORF">SELMODRAFT_416600</name>
</gene>
<dbReference type="KEGG" id="smo:SELMODRAFT_416600"/>
<evidence type="ECO:0000256" key="1">
    <source>
        <dbReference type="SAM" id="MobiDB-lite"/>
    </source>
</evidence>
<sequence>MHCCAVAPLGRLCQARVFFNRFGPSACASSKAVDLGALVLHCLSRVSSFRARQKALSTSPSGQIETCLRPLLLVLVCVLRFFLNLDLPELCVSSDPDDASNKTFAGVDDAAHRDYFLEKFCCCSSAISFLGRSKLGNPILLEGDSTPEDEISAERSRNAHRGGGLLHGRPATAAENAGQERSNQVCGSSAGEAEDTTKNKNETEYSQASICSPDAVARLPVTALQVVAVSPVAAVTVARIFQTASA</sequence>
<reference evidence="2 3" key="1">
    <citation type="journal article" date="2011" name="Science">
        <title>The Selaginella genome identifies genetic changes associated with the evolution of vascular plants.</title>
        <authorList>
            <person name="Banks J.A."/>
            <person name="Nishiyama T."/>
            <person name="Hasebe M."/>
            <person name="Bowman J.L."/>
            <person name="Gribskov M."/>
            <person name="dePamphilis C."/>
            <person name="Albert V.A."/>
            <person name="Aono N."/>
            <person name="Aoyama T."/>
            <person name="Ambrose B.A."/>
            <person name="Ashton N.W."/>
            <person name="Axtell M.J."/>
            <person name="Barker E."/>
            <person name="Barker M.S."/>
            <person name="Bennetzen J.L."/>
            <person name="Bonawitz N.D."/>
            <person name="Chapple C."/>
            <person name="Cheng C."/>
            <person name="Correa L.G."/>
            <person name="Dacre M."/>
            <person name="DeBarry J."/>
            <person name="Dreyer I."/>
            <person name="Elias M."/>
            <person name="Engstrom E.M."/>
            <person name="Estelle M."/>
            <person name="Feng L."/>
            <person name="Finet C."/>
            <person name="Floyd S.K."/>
            <person name="Frommer W.B."/>
            <person name="Fujita T."/>
            <person name="Gramzow L."/>
            <person name="Gutensohn M."/>
            <person name="Harholt J."/>
            <person name="Hattori M."/>
            <person name="Heyl A."/>
            <person name="Hirai T."/>
            <person name="Hiwatashi Y."/>
            <person name="Ishikawa M."/>
            <person name="Iwata M."/>
            <person name="Karol K.G."/>
            <person name="Koehler B."/>
            <person name="Kolukisaoglu U."/>
            <person name="Kubo M."/>
            <person name="Kurata T."/>
            <person name="Lalonde S."/>
            <person name="Li K."/>
            <person name="Li Y."/>
            <person name="Litt A."/>
            <person name="Lyons E."/>
            <person name="Manning G."/>
            <person name="Maruyama T."/>
            <person name="Michael T.P."/>
            <person name="Mikami K."/>
            <person name="Miyazaki S."/>
            <person name="Morinaga S."/>
            <person name="Murata T."/>
            <person name="Mueller-Roeber B."/>
            <person name="Nelson D.R."/>
            <person name="Obara M."/>
            <person name="Oguri Y."/>
            <person name="Olmstead R.G."/>
            <person name="Onodera N."/>
            <person name="Petersen B.L."/>
            <person name="Pils B."/>
            <person name="Prigge M."/>
            <person name="Rensing S.A."/>
            <person name="Riano-Pachon D.M."/>
            <person name="Roberts A.W."/>
            <person name="Sato Y."/>
            <person name="Scheller H.V."/>
            <person name="Schulz B."/>
            <person name="Schulz C."/>
            <person name="Shakirov E.V."/>
            <person name="Shibagaki N."/>
            <person name="Shinohara N."/>
            <person name="Shippen D.E."/>
            <person name="Soerensen I."/>
            <person name="Sotooka R."/>
            <person name="Sugimoto N."/>
            <person name="Sugita M."/>
            <person name="Sumikawa N."/>
            <person name="Tanurdzic M."/>
            <person name="Theissen G."/>
            <person name="Ulvskov P."/>
            <person name="Wakazuki S."/>
            <person name="Weng J.K."/>
            <person name="Willats W.W."/>
            <person name="Wipf D."/>
            <person name="Wolf P.G."/>
            <person name="Yang L."/>
            <person name="Zimmer A.D."/>
            <person name="Zhu Q."/>
            <person name="Mitros T."/>
            <person name="Hellsten U."/>
            <person name="Loque D."/>
            <person name="Otillar R."/>
            <person name="Salamov A."/>
            <person name="Schmutz J."/>
            <person name="Shapiro H."/>
            <person name="Lindquist E."/>
            <person name="Lucas S."/>
            <person name="Rokhsar D."/>
            <person name="Grigoriev I.V."/>
        </authorList>
    </citation>
    <scope>NUCLEOTIDE SEQUENCE [LARGE SCALE GENOMIC DNA]</scope>
</reference>
<evidence type="ECO:0000313" key="3">
    <source>
        <dbReference type="Proteomes" id="UP000001514"/>
    </source>
</evidence>
<feature type="region of interest" description="Disordered" evidence="1">
    <location>
        <begin position="141"/>
        <end position="205"/>
    </location>
</feature>
<dbReference type="HOGENOM" id="CLU_1130670_0_0_1"/>
<dbReference type="EMBL" id="GL377596">
    <property type="protein sequence ID" value="EFJ22211.1"/>
    <property type="molecule type" value="Genomic_DNA"/>
</dbReference>
<keyword evidence="3" id="KW-1185">Reference proteome</keyword>
<dbReference type="AlphaFoldDB" id="D8RZU0"/>
<accession>D8RZU0</accession>